<keyword evidence="2" id="KW-1185">Reference proteome</keyword>
<proteinExistence type="predicted"/>
<dbReference type="EMBL" id="CAJHUC010001109">
    <property type="protein sequence ID" value="CAD7699773.1"/>
    <property type="molecule type" value="Genomic_DNA"/>
</dbReference>
<evidence type="ECO:0000313" key="1">
    <source>
        <dbReference type="EMBL" id="CAD7699773.1"/>
    </source>
</evidence>
<accession>A0A8S1IXT5</accession>
<dbReference type="Proteomes" id="UP000708148">
    <property type="component" value="Unassembled WGS sequence"/>
</dbReference>
<evidence type="ECO:0000313" key="2">
    <source>
        <dbReference type="Proteomes" id="UP000708148"/>
    </source>
</evidence>
<gene>
    <name evidence="1" type="ORF">OSTQU699_LOCUS5132</name>
</gene>
<comment type="caution">
    <text evidence="1">The sequence shown here is derived from an EMBL/GenBank/DDBJ whole genome shotgun (WGS) entry which is preliminary data.</text>
</comment>
<organism evidence="1 2">
    <name type="scientific">Ostreobium quekettii</name>
    <dbReference type="NCBI Taxonomy" id="121088"/>
    <lineage>
        <taxon>Eukaryota</taxon>
        <taxon>Viridiplantae</taxon>
        <taxon>Chlorophyta</taxon>
        <taxon>core chlorophytes</taxon>
        <taxon>Ulvophyceae</taxon>
        <taxon>TCBD clade</taxon>
        <taxon>Bryopsidales</taxon>
        <taxon>Ostreobineae</taxon>
        <taxon>Ostreobiaceae</taxon>
        <taxon>Ostreobium</taxon>
    </lineage>
</organism>
<reference evidence="1" key="1">
    <citation type="submission" date="2020-12" db="EMBL/GenBank/DDBJ databases">
        <authorList>
            <person name="Iha C."/>
        </authorList>
    </citation>
    <scope>NUCLEOTIDE SEQUENCE</scope>
</reference>
<dbReference type="AlphaFoldDB" id="A0A8S1IXT5"/>
<protein>
    <submittedName>
        <fullName evidence="1">Uncharacterized protein</fullName>
    </submittedName>
</protein>
<name>A0A8S1IXT5_9CHLO</name>
<sequence length="115" mass="13362">MIWRLHVRQDPLPSRILQNPFQTLEVCSIERLLLSLSQQQTAQRESQNWPSAEKLGSWWHRFNACGTGLMHVAKGQLSLQELDAMTDHLCPFGSRQPGSIRQQQHMDGRNWRICN</sequence>